<dbReference type="Gene3D" id="2.40.70.10">
    <property type="entry name" value="Acid Proteases"/>
    <property type="match status" value="2"/>
</dbReference>
<proteinExistence type="evidence at transcript level"/>
<protein>
    <recommendedName>
        <fullName evidence="4">candidapepsin</fullName>
        <ecNumber evidence="4">3.4.23.24</ecNumber>
    </recommendedName>
</protein>
<dbReference type="PRINTS" id="PR00792">
    <property type="entry name" value="PEPSIN"/>
</dbReference>
<evidence type="ECO:0000256" key="4">
    <source>
        <dbReference type="ARBA" id="ARBA00013207"/>
    </source>
</evidence>
<evidence type="ECO:0000256" key="10">
    <source>
        <dbReference type="ARBA" id="ARBA00023145"/>
    </source>
</evidence>
<evidence type="ECO:0000256" key="8">
    <source>
        <dbReference type="ARBA" id="ARBA00022750"/>
    </source>
</evidence>
<evidence type="ECO:0000256" key="11">
    <source>
        <dbReference type="ARBA" id="ARBA00023157"/>
    </source>
</evidence>
<dbReference type="GO" id="GO:0004190">
    <property type="term" value="F:aspartic-type endopeptidase activity"/>
    <property type="evidence" value="ECO:0007669"/>
    <property type="project" value="UniProtKB-KW"/>
</dbReference>
<evidence type="ECO:0000256" key="14">
    <source>
        <dbReference type="RuleBase" id="RU000454"/>
    </source>
</evidence>
<dbReference type="GO" id="GO:0005576">
    <property type="term" value="C:extracellular region"/>
    <property type="evidence" value="ECO:0007669"/>
    <property type="project" value="UniProtKB-SubCell"/>
</dbReference>
<feature type="active site" evidence="12">
    <location>
        <position position="70"/>
    </location>
</feature>
<dbReference type="PANTHER" id="PTHR47966:SF65">
    <property type="entry name" value="ASPARTIC-TYPE ENDOPEPTIDASE"/>
    <property type="match status" value="1"/>
</dbReference>
<keyword evidence="10" id="KW-0865">Zymogen</keyword>
<dbReference type="SUPFAM" id="SSF50630">
    <property type="entry name" value="Acid proteases"/>
    <property type="match status" value="1"/>
</dbReference>
<dbReference type="EC" id="3.4.23.24" evidence="4"/>
<keyword evidence="8 14" id="KW-0064">Aspartyl protease</keyword>
<evidence type="ECO:0000256" key="1">
    <source>
        <dbReference type="ARBA" id="ARBA00001675"/>
    </source>
</evidence>
<sequence>MLIAPYIALLAAVVSAEKGHLKLDFESTKRASGLAKRQGLADLSIAQMSEYYLATLNIGSNNDTVKVLLDTGSSDLRMMQKDVECLESDESAGGNACSIDGTFDPKGSSTFKQMSNAPDFNITYGDGTFATGYYGIDSVSIGSARVPQCTFGVVNSTTSDVGVFGIGLPANEAGNADTPDFNGTGFIFPNFPLLLKSAGVTLKNVYSLYLNSEDATSGSVLFGAVDHAKYSGTLQTVPLVNPYPDYYPVATQFQIVISSVSVQGPKKSVVVTSSPFQALLDSGTTITQFPEDIVISIGAMMRGSYNETEGFIQVDCNYMTNTDSVIFDFSGAQISVPFSDLVFSDGSSCFLGLEPVDEDPVSDAPYAILGDNFLRHAYVVYDLEDYEISLAQVKYNATENIEVVTSTIPLAVQASGYSSTFLAAEILAIEQISTGIIQTGPAPSFMAHTSAVSGGLHTTAATTKASSSAASTSSASSTGTKLSSGIKSTCVTKIVLYSVVCAAFFAYF</sequence>
<dbReference type="InterPro" id="IPR033121">
    <property type="entry name" value="PEPTIDASE_A1"/>
</dbReference>
<dbReference type="PROSITE" id="PS51767">
    <property type="entry name" value="PEPTIDASE_A1"/>
    <property type="match status" value="1"/>
</dbReference>
<comment type="subcellular location">
    <subcellularLocation>
        <location evidence="2">Secreted</location>
    </subcellularLocation>
</comment>
<keyword evidence="9 14" id="KW-0378">Hydrolase</keyword>
<dbReference type="PANTHER" id="PTHR47966">
    <property type="entry name" value="BETA-SITE APP-CLEAVING ENZYME, ISOFORM A-RELATED"/>
    <property type="match status" value="1"/>
</dbReference>
<evidence type="ECO:0000256" key="13">
    <source>
        <dbReference type="PIRSR" id="PIRSR601461-2"/>
    </source>
</evidence>
<keyword evidence="11 13" id="KW-1015">Disulfide bond</keyword>
<feature type="active site" evidence="12">
    <location>
        <position position="281"/>
    </location>
</feature>
<dbReference type="InterPro" id="IPR001969">
    <property type="entry name" value="Aspartic_peptidase_AS"/>
</dbReference>
<evidence type="ECO:0000259" key="16">
    <source>
        <dbReference type="PROSITE" id="PS51767"/>
    </source>
</evidence>
<keyword evidence="5" id="KW-0964">Secreted</keyword>
<evidence type="ECO:0000256" key="6">
    <source>
        <dbReference type="ARBA" id="ARBA00022670"/>
    </source>
</evidence>
<evidence type="ECO:0000256" key="12">
    <source>
        <dbReference type="PIRSR" id="PIRSR601461-1"/>
    </source>
</evidence>
<name>A8VYY1_9ASCO</name>
<comment type="catalytic activity">
    <reaction evidence="1">
        <text>Preferential cleavage at the carboxyl of hydrophobic amino acids, but fails to cleave 15-Leu-|-Tyr-16, 16-Tyr-|-Leu-17 and 24-Phe-|-Phe-25 of insulin B chain. Activates trypsinogen, and degrades keratin.</text>
        <dbReference type="EC" id="3.4.23.24"/>
    </reaction>
</comment>
<feature type="disulfide bond" evidence="13">
    <location>
        <begin position="316"/>
        <end position="349"/>
    </location>
</feature>
<reference evidence="17" key="1">
    <citation type="journal article" date="2009" name="Appl. Biochem. Biotechnol.">
        <title>Cloning and characterization of a novel aspartic protease gene from marine-derived Metschnikowia reukaufii and its expression in E. coli.</title>
        <authorList>
            <person name="Li J."/>
            <person name="Chi Z."/>
            <person name="Liu Z."/>
            <person name="Yue L."/>
            <person name="Peng Y."/>
            <person name="Wang L."/>
        </authorList>
    </citation>
    <scope>NUCLEOTIDE SEQUENCE</scope>
</reference>
<keyword evidence="7 15" id="KW-0732">Signal</keyword>
<dbReference type="Pfam" id="PF00026">
    <property type="entry name" value="Asp"/>
    <property type="match status" value="1"/>
</dbReference>
<comment type="similarity">
    <text evidence="3 14">Belongs to the peptidase A1 family.</text>
</comment>
<feature type="chain" id="PRO_5002728504" description="candidapepsin" evidence="15">
    <location>
        <begin position="17"/>
        <end position="508"/>
    </location>
</feature>
<dbReference type="GO" id="GO:0006508">
    <property type="term" value="P:proteolysis"/>
    <property type="evidence" value="ECO:0007669"/>
    <property type="project" value="UniProtKB-KW"/>
</dbReference>
<evidence type="ECO:0000313" key="17">
    <source>
        <dbReference type="EMBL" id="ABW39370.1"/>
    </source>
</evidence>
<evidence type="ECO:0000256" key="7">
    <source>
        <dbReference type="ARBA" id="ARBA00022729"/>
    </source>
</evidence>
<feature type="domain" description="Peptidase A1" evidence="16">
    <location>
        <begin position="52"/>
        <end position="391"/>
    </location>
</feature>
<dbReference type="InterPro" id="IPR021109">
    <property type="entry name" value="Peptidase_aspartic_dom_sf"/>
</dbReference>
<evidence type="ECO:0000256" key="9">
    <source>
        <dbReference type="ARBA" id="ARBA00022801"/>
    </source>
</evidence>
<dbReference type="EMBL" id="EU186020">
    <property type="protein sequence ID" value="ABW39370.1"/>
    <property type="molecule type" value="mRNA"/>
</dbReference>
<evidence type="ECO:0000256" key="2">
    <source>
        <dbReference type="ARBA" id="ARBA00004613"/>
    </source>
</evidence>
<keyword evidence="6 14" id="KW-0645">Protease</keyword>
<dbReference type="AlphaFoldDB" id="A8VYY1"/>
<organism evidence="17">
    <name type="scientific">Metschnikowia reukaufii</name>
    <dbReference type="NCBI Taxonomy" id="27327"/>
    <lineage>
        <taxon>Eukaryota</taxon>
        <taxon>Fungi</taxon>
        <taxon>Dikarya</taxon>
        <taxon>Ascomycota</taxon>
        <taxon>Saccharomycotina</taxon>
        <taxon>Pichiomycetes</taxon>
        <taxon>Metschnikowiaceae</taxon>
        <taxon>Metschnikowia</taxon>
    </lineage>
</organism>
<dbReference type="CDD" id="cd05474">
    <property type="entry name" value="SAP_like"/>
    <property type="match status" value="1"/>
</dbReference>
<dbReference type="InterPro" id="IPR033876">
    <property type="entry name" value="SAP-like"/>
</dbReference>
<evidence type="ECO:0000256" key="15">
    <source>
        <dbReference type="SAM" id="SignalP"/>
    </source>
</evidence>
<evidence type="ECO:0000256" key="5">
    <source>
        <dbReference type="ARBA" id="ARBA00022525"/>
    </source>
</evidence>
<dbReference type="MEROPS" id="A01.067"/>
<dbReference type="PROSITE" id="PS00141">
    <property type="entry name" value="ASP_PROTEASE"/>
    <property type="match status" value="1"/>
</dbReference>
<evidence type="ECO:0000256" key="3">
    <source>
        <dbReference type="ARBA" id="ARBA00007447"/>
    </source>
</evidence>
<accession>A8VYY1</accession>
<dbReference type="InterPro" id="IPR001461">
    <property type="entry name" value="Aspartic_peptidase_A1"/>
</dbReference>
<feature type="signal peptide" evidence="15">
    <location>
        <begin position="1"/>
        <end position="16"/>
    </location>
</feature>